<dbReference type="InterPro" id="IPR000031">
    <property type="entry name" value="PurE_dom"/>
</dbReference>
<dbReference type="Pfam" id="PF00731">
    <property type="entry name" value="AIRC"/>
    <property type="match status" value="1"/>
</dbReference>
<dbReference type="KEGG" id="rca:Rcas_1628"/>
<proteinExistence type="predicted"/>
<organism evidence="2 3">
    <name type="scientific">Roseiflexus castenholzii (strain DSM 13941 / HLO8)</name>
    <dbReference type="NCBI Taxonomy" id="383372"/>
    <lineage>
        <taxon>Bacteria</taxon>
        <taxon>Bacillati</taxon>
        <taxon>Chloroflexota</taxon>
        <taxon>Chloroflexia</taxon>
        <taxon>Chloroflexales</taxon>
        <taxon>Roseiflexineae</taxon>
        <taxon>Roseiflexaceae</taxon>
        <taxon>Roseiflexus</taxon>
    </lineage>
</organism>
<gene>
    <name evidence="2" type="ordered locus">Rcas_1628</name>
</gene>
<sequence length="239" mass="24645">MSMTSAREYLERFANLDLGRAARSGVPEVVLAEGKTAEQTMAIARRMLDQVGRVLISRVSPEVRAALQEAFADTVEWTVYSEGRTLTLSKPGIAPPQRGGRVGVLTAGTGDLPVAEEAIALCIEMGCAIWRASDVGVAGLHRLFEPLRAMLDAPVDVIIVAAGMDGALPSVVAGLVDVPVIGLPTSVGYGFGGGGVGALTSMLQTCAPGLAVVNIDNGIGAGAIAGRIANRAADARRLR</sequence>
<dbReference type="eggNOG" id="COG1691">
    <property type="taxonomic scope" value="Bacteria"/>
</dbReference>
<evidence type="ECO:0000313" key="3">
    <source>
        <dbReference type="Proteomes" id="UP000000263"/>
    </source>
</evidence>
<dbReference type="PANTHER" id="PTHR43064">
    <property type="entry name" value="PHOSPHORIBOSYLAMINOIMIDAZOLE CARBOXYLASE-RELATED"/>
    <property type="match status" value="1"/>
</dbReference>
<dbReference type="Gene3D" id="3.40.50.1970">
    <property type="match status" value="1"/>
</dbReference>
<dbReference type="GO" id="GO:0016787">
    <property type="term" value="F:hydrolase activity"/>
    <property type="evidence" value="ECO:0007669"/>
    <property type="project" value="InterPro"/>
</dbReference>
<dbReference type="GO" id="GO:0006189">
    <property type="term" value="P:'de novo' IMP biosynthetic process"/>
    <property type="evidence" value="ECO:0007669"/>
    <property type="project" value="InterPro"/>
</dbReference>
<dbReference type="EMBL" id="CP000804">
    <property type="protein sequence ID" value="ABU57720.1"/>
    <property type="molecule type" value="Genomic_DNA"/>
</dbReference>
<dbReference type="SUPFAM" id="SSF52255">
    <property type="entry name" value="N5-CAIR mutase (phosphoribosylaminoimidazole carboxylase, PurE)"/>
    <property type="match status" value="1"/>
</dbReference>
<evidence type="ECO:0000259" key="1">
    <source>
        <dbReference type="SMART" id="SM01001"/>
    </source>
</evidence>
<protein>
    <submittedName>
        <fullName evidence="2">1-(5-phosphoribosyl)-5-amino-4-imidazole-carboxylate (AIR) carboxylase</fullName>
    </submittedName>
</protein>
<dbReference type="STRING" id="383372.Rcas_1628"/>
<name>A7NJQ0_ROSCS</name>
<feature type="domain" description="PurE" evidence="1">
    <location>
        <begin position="100"/>
        <end position="234"/>
    </location>
</feature>
<dbReference type="HOGENOM" id="CLU_065705_0_0_0"/>
<reference evidence="2 3" key="1">
    <citation type="submission" date="2007-08" db="EMBL/GenBank/DDBJ databases">
        <title>Complete sequence of Roseiflexus castenholzii DSM 13941.</title>
        <authorList>
            <consortium name="US DOE Joint Genome Institute"/>
            <person name="Copeland A."/>
            <person name="Lucas S."/>
            <person name="Lapidus A."/>
            <person name="Barry K."/>
            <person name="Glavina del Rio T."/>
            <person name="Dalin E."/>
            <person name="Tice H."/>
            <person name="Pitluck S."/>
            <person name="Thompson L.S."/>
            <person name="Brettin T."/>
            <person name="Bruce D."/>
            <person name="Detter J.C."/>
            <person name="Han C."/>
            <person name="Tapia R."/>
            <person name="Schmutz J."/>
            <person name="Larimer F."/>
            <person name="Land M."/>
            <person name="Hauser L."/>
            <person name="Kyrpides N."/>
            <person name="Mikhailova N."/>
            <person name="Bryant D.A."/>
            <person name="Hanada S."/>
            <person name="Tsukatani Y."/>
            <person name="Richardson P."/>
        </authorList>
    </citation>
    <scope>NUCLEOTIDE SEQUENCE [LARGE SCALE GENOMIC DNA]</scope>
    <source>
        <strain evidence="3">DSM 13941 / HLO8</strain>
    </source>
</reference>
<dbReference type="Proteomes" id="UP000000263">
    <property type="component" value="Chromosome"/>
</dbReference>
<accession>A7NJQ0</accession>
<keyword evidence="3" id="KW-1185">Reference proteome</keyword>
<dbReference type="InterPro" id="IPR039476">
    <property type="entry name" value="P2CMN_synthase_LarB"/>
</dbReference>
<dbReference type="AlphaFoldDB" id="A7NJQ0"/>
<evidence type="ECO:0000313" key="2">
    <source>
        <dbReference type="EMBL" id="ABU57720.1"/>
    </source>
</evidence>
<dbReference type="SMART" id="SM01001">
    <property type="entry name" value="AIRC"/>
    <property type="match status" value="1"/>
</dbReference>
<dbReference type="PANTHER" id="PTHR43064:SF1">
    <property type="entry name" value="SLL1489 PROTEIN"/>
    <property type="match status" value="1"/>
</dbReference>
<dbReference type="NCBIfam" id="NF033503">
    <property type="entry name" value="LarB"/>
    <property type="match status" value="1"/>
</dbReference>